<organism evidence="3 4">
    <name type="scientific">Paenibacillus vulneris</name>
    <dbReference type="NCBI Taxonomy" id="1133364"/>
    <lineage>
        <taxon>Bacteria</taxon>
        <taxon>Bacillati</taxon>
        <taxon>Bacillota</taxon>
        <taxon>Bacilli</taxon>
        <taxon>Bacillales</taxon>
        <taxon>Paenibacillaceae</taxon>
        <taxon>Paenibacillus</taxon>
    </lineage>
</organism>
<evidence type="ECO:0000313" key="3">
    <source>
        <dbReference type="EMBL" id="MFD1223013.1"/>
    </source>
</evidence>
<gene>
    <name evidence="3" type="ORF">ACFQ4B_23110</name>
</gene>
<evidence type="ECO:0000313" key="4">
    <source>
        <dbReference type="Proteomes" id="UP001597180"/>
    </source>
</evidence>
<proteinExistence type="predicted"/>
<name>A0ABW3UQ40_9BACL</name>
<protein>
    <submittedName>
        <fullName evidence="3">Uncharacterized protein</fullName>
    </submittedName>
</protein>
<accession>A0ABW3UQ40</accession>
<keyword evidence="1" id="KW-0175">Coiled coil</keyword>
<sequence length="329" mass="36410">MLITALVLLLITLAIGIAAWINFPKKDITIDHKDRMNLEHRQKLKEAVNIEAAQEFHPFEVIKDYDKNNRKETKKATAQLYAVPNKVEKPDKKTMPAVTKRSVQKEKSQAQIIPHKAGKKAKSSVQTVPHKVEEKAKSPVLAVTPKAEEKAKSPVQAVPPKAEEKLKSPAQTVPHKAEEKAKSPMQVAPPKAEEKTKSPIQSVSPKLEEKSKPPMQAETSNSFNLVASIADSPIPAAQVTSINNEIANQEGFSSALSSTAGSMSLERQLDNMEVTENQLQINVYHELVRNLDEASHILEQINEQVKLVVIMNTMDNEFTKLISSAEMSP</sequence>
<feature type="coiled-coil region" evidence="1">
    <location>
        <begin position="262"/>
        <end position="304"/>
    </location>
</feature>
<evidence type="ECO:0000256" key="2">
    <source>
        <dbReference type="SAM" id="MobiDB-lite"/>
    </source>
</evidence>
<reference evidence="4" key="1">
    <citation type="journal article" date="2019" name="Int. J. Syst. Evol. Microbiol.">
        <title>The Global Catalogue of Microorganisms (GCM) 10K type strain sequencing project: providing services to taxonomists for standard genome sequencing and annotation.</title>
        <authorList>
            <consortium name="The Broad Institute Genomics Platform"/>
            <consortium name="The Broad Institute Genome Sequencing Center for Infectious Disease"/>
            <person name="Wu L."/>
            <person name="Ma J."/>
        </authorList>
    </citation>
    <scope>NUCLEOTIDE SEQUENCE [LARGE SCALE GENOMIC DNA]</scope>
    <source>
        <strain evidence="4">CCUG 53270</strain>
    </source>
</reference>
<dbReference type="Proteomes" id="UP001597180">
    <property type="component" value="Unassembled WGS sequence"/>
</dbReference>
<dbReference type="RefSeq" id="WP_345588980.1">
    <property type="nucleotide sequence ID" value="NZ_BAABJG010000015.1"/>
</dbReference>
<keyword evidence="4" id="KW-1185">Reference proteome</keyword>
<evidence type="ECO:0000256" key="1">
    <source>
        <dbReference type="SAM" id="Coils"/>
    </source>
</evidence>
<feature type="region of interest" description="Disordered" evidence="2">
    <location>
        <begin position="91"/>
        <end position="218"/>
    </location>
</feature>
<comment type="caution">
    <text evidence="3">The sequence shown here is derived from an EMBL/GenBank/DDBJ whole genome shotgun (WGS) entry which is preliminary data.</text>
</comment>
<dbReference type="EMBL" id="JBHTLU010000031">
    <property type="protein sequence ID" value="MFD1223013.1"/>
    <property type="molecule type" value="Genomic_DNA"/>
</dbReference>